<reference evidence="2" key="1">
    <citation type="journal article" date="2014" name="Int. J. Syst. Evol. Microbiol.">
        <title>Complete genome sequence of Corynebacterium casei LMG S-19264T (=DSM 44701T), isolated from a smear-ripened cheese.</title>
        <authorList>
            <consortium name="US DOE Joint Genome Institute (JGI-PGF)"/>
            <person name="Walter F."/>
            <person name="Albersmeier A."/>
            <person name="Kalinowski J."/>
            <person name="Ruckert C."/>
        </authorList>
    </citation>
    <scope>NUCLEOTIDE SEQUENCE</scope>
    <source>
        <strain evidence="2">VKM B-2748</strain>
    </source>
</reference>
<evidence type="ECO:0000313" key="2">
    <source>
        <dbReference type="EMBL" id="GLK80848.1"/>
    </source>
</evidence>
<accession>A0A9W6N7T4</accession>
<protein>
    <recommendedName>
        <fullName evidence="1">YjiS-like domain-containing protein</fullName>
    </recommendedName>
</protein>
<dbReference type="RefSeq" id="WP_271201329.1">
    <property type="nucleotide sequence ID" value="NZ_BSFL01000003.1"/>
</dbReference>
<dbReference type="Proteomes" id="UP001143309">
    <property type="component" value="Unassembled WGS sequence"/>
</dbReference>
<reference evidence="2" key="2">
    <citation type="submission" date="2023-01" db="EMBL/GenBank/DDBJ databases">
        <authorList>
            <person name="Sun Q."/>
            <person name="Evtushenko L."/>
        </authorList>
    </citation>
    <scope>NUCLEOTIDE SEQUENCE</scope>
    <source>
        <strain evidence="2">VKM B-2748</strain>
    </source>
</reference>
<evidence type="ECO:0000313" key="3">
    <source>
        <dbReference type="Proteomes" id="UP001143309"/>
    </source>
</evidence>
<sequence>MLFWAFLLKRYRMWRVYRETFVELTSLDDRTLADVNLGRGDIERVARRAAREAVAA</sequence>
<dbReference type="EMBL" id="BSFL01000003">
    <property type="protein sequence ID" value="GLK80848.1"/>
    <property type="molecule type" value="Genomic_DNA"/>
</dbReference>
<keyword evidence="3" id="KW-1185">Reference proteome</keyword>
<comment type="caution">
    <text evidence="2">The sequence shown here is derived from an EMBL/GenBank/DDBJ whole genome shotgun (WGS) entry which is preliminary data.</text>
</comment>
<evidence type="ECO:0000259" key="1">
    <source>
        <dbReference type="Pfam" id="PF06568"/>
    </source>
</evidence>
<name>A0A9W6N7T4_9HYPH</name>
<organism evidence="2 3">
    <name type="scientific">Methylopila turkensis</name>
    <dbReference type="NCBI Taxonomy" id="1437816"/>
    <lineage>
        <taxon>Bacteria</taxon>
        <taxon>Pseudomonadati</taxon>
        <taxon>Pseudomonadota</taxon>
        <taxon>Alphaproteobacteria</taxon>
        <taxon>Hyphomicrobiales</taxon>
        <taxon>Methylopilaceae</taxon>
        <taxon>Methylopila</taxon>
    </lineage>
</organism>
<dbReference type="AlphaFoldDB" id="A0A9W6N7T4"/>
<dbReference type="InterPro" id="IPR009506">
    <property type="entry name" value="YjiS-like"/>
</dbReference>
<dbReference type="Pfam" id="PF06568">
    <property type="entry name" value="YjiS-like"/>
    <property type="match status" value="1"/>
</dbReference>
<feature type="domain" description="YjiS-like" evidence="1">
    <location>
        <begin position="8"/>
        <end position="43"/>
    </location>
</feature>
<gene>
    <name evidence="2" type="ORF">GCM10008174_25890</name>
</gene>
<proteinExistence type="predicted"/>